<proteinExistence type="predicted"/>
<dbReference type="Proteomes" id="UP000034681">
    <property type="component" value="Unassembled WGS sequence"/>
</dbReference>
<dbReference type="InterPro" id="IPR028979">
    <property type="entry name" value="Ser_kin/Pase_Hpr-like_N_sf"/>
</dbReference>
<gene>
    <name evidence="2" type="ORF">PROH_03600</name>
</gene>
<dbReference type="Gene3D" id="3.40.1390.20">
    <property type="entry name" value="HprK N-terminal domain-like"/>
    <property type="match status" value="1"/>
</dbReference>
<dbReference type="EMBL" id="AJTX02000002">
    <property type="protein sequence ID" value="KKJ01432.1"/>
    <property type="molecule type" value="Genomic_DNA"/>
</dbReference>
<keyword evidence="3" id="KW-1185">Reference proteome</keyword>
<dbReference type="RefSeq" id="WP_017714149.1">
    <property type="nucleotide sequence ID" value="NZ_KB235941.1"/>
</dbReference>
<dbReference type="Pfam" id="PF07085">
    <property type="entry name" value="DRTGG"/>
    <property type="match status" value="1"/>
</dbReference>
<dbReference type="Gene3D" id="3.40.50.300">
    <property type="entry name" value="P-loop containing nucleotide triphosphate hydrolases"/>
    <property type="match status" value="1"/>
</dbReference>
<reference evidence="2" key="1">
    <citation type="submission" date="2012-04" db="EMBL/GenBank/DDBJ databases">
        <authorList>
            <person name="Borisov I.G."/>
            <person name="Ivanikova N.V."/>
            <person name="Pinevich A.V."/>
        </authorList>
    </citation>
    <scope>NUCLEOTIDE SEQUENCE</scope>
    <source>
        <strain evidence="2">CALU 1027</strain>
    </source>
</reference>
<feature type="domain" description="DRTGG" evidence="1">
    <location>
        <begin position="224"/>
        <end position="330"/>
    </location>
</feature>
<evidence type="ECO:0000313" key="2">
    <source>
        <dbReference type="EMBL" id="KKJ01432.1"/>
    </source>
</evidence>
<dbReference type="PANTHER" id="PTHR43356">
    <property type="entry name" value="PHOSPHATE ACETYLTRANSFERASE"/>
    <property type="match status" value="1"/>
</dbReference>
<evidence type="ECO:0000259" key="1">
    <source>
        <dbReference type="Pfam" id="PF07085"/>
    </source>
</evidence>
<dbReference type="AlphaFoldDB" id="A0A0M2Q4D1"/>
<dbReference type="InterPro" id="IPR050500">
    <property type="entry name" value="Phos_Acetyltrans/Butyryltrans"/>
</dbReference>
<accession>A0A0M2Q4D1</accession>
<dbReference type="SUPFAM" id="SSF75138">
    <property type="entry name" value="HprK N-terminal domain-like"/>
    <property type="match status" value="1"/>
</dbReference>
<dbReference type="eggNOG" id="COG0857">
    <property type="taxonomic scope" value="Bacteria"/>
</dbReference>
<evidence type="ECO:0000313" key="3">
    <source>
        <dbReference type="Proteomes" id="UP000034681"/>
    </source>
</evidence>
<dbReference type="InterPro" id="IPR010766">
    <property type="entry name" value="DRTGG"/>
</dbReference>
<dbReference type="STRING" id="317619.GCA_000332315_03999"/>
<comment type="caution">
    <text evidence="2">The sequence shown here is derived from an EMBL/GenBank/DDBJ whole genome shotgun (WGS) entry which is preliminary data.</text>
</comment>
<dbReference type="OrthoDB" id="9769095at2"/>
<name>A0A0M2Q4D1_PROHO</name>
<organism evidence="2 3">
    <name type="scientific">Prochlorothrix hollandica PCC 9006 = CALU 1027</name>
    <dbReference type="NCBI Taxonomy" id="317619"/>
    <lineage>
        <taxon>Bacteria</taxon>
        <taxon>Bacillati</taxon>
        <taxon>Cyanobacteriota</taxon>
        <taxon>Cyanophyceae</taxon>
        <taxon>Prochlorotrichales</taxon>
        <taxon>Prochlorotrichaceae</taxon>
        <taxon>Prochlorothrix</taxon>
    </lineage>
</organism>
<sequence length="370" mass="40339">MPQSSKHLIIGSLDAYSGKSTAVLGLAHCLQQQGLDIAYGKPLGTSVNNRLDSDSSPDTDADIDADVEFLAETLNLKADRLCPTLLMVTDETVEQYIGGAHRQDYGSALGAAMTHQTVPLVLLEGPGTLDEGYLYGLSLEQMAQAIDASIVLVIRFHSLRAIERLLAAKQRLGDRLVGVILNDVSSLHLPKVETLVKPLLENHGLPVVGVVPHNEVLKSVSVGELVTRLEAEVLCSKERMDLMVETLYIGAMNVNSALEYFRQGRNMAIVTGGDRTDLQLAALETSTQCLVLTGHIAPTPQILSRAEEMEIPILTVDLDTLSTVEIIEQAFGQVSLHDGIKREFVFQMGREEFYVDRLLDILHIPLPSLV</sequence>
<protein>
    <recommendedName>
        <fullName evidence="1">DRTGG domain-containing protein</fullName>
    </recommendedName>
</protein>
<dbReference type="PANTHER" id="PTHR43356:SF2">
    <property type="entry name" value="PHOSPHATE ACETYLTRANSFERASE"/>
    <property type="match status" value="1"/>
</dbReference>
<dbReference type="Pfam" id="PF13500">
    <property type="entry name" value="AAA_26"/>
    <property type="match status" value="1"/>
</dbReference>
<dbReference type="SUPFAM" id="SSF52540">
    <property type="entry name" value="P-loop containing nucleoside triphosphate hydrolases"/>
    <property type="match status" value="1"/>
</dbReference>
<dbReference type="InterPro" id="IPR027417">
    <property type="entry name" value="P-loop_NTPase"/>
</dbReference>